<sequence>MTGLLHPWRDTLQDLGVVGLIPPPYQPPAAPDIPPIQAAPVPAGKASPVPTPAVKAAPVPPRPTPAAPPLGAGPSPEAVQAAPDLAALEACTGGCLACPLGSNRMKFVFGEGSPRARLMFVGEGPGRDEDLQGRPFVGRAGELLDKMIVAMGFRREDVYICNVVKCRPPDNRTPTPAEAQRCLPYLRRQIELVRPQVIVTLGATPLRELVGVQAGITRIRGQWQRLEMLGGIPVMPTFHPAYVLRQYTQEVRAAVWGDLKAVRTWLDEHPGGAD</sequence>
<keyword evidence="15" id="KW-1185">Reference proteome</keyword>
<keyword evidence="11" id="KW-0234">DNA repair</keyword>
<accession>A0AA48GT03</accession>
<dbReference type="AlphaFoldDB" id="A0AA48GT03"/>
<dbReference type="KEGG" id="msea:METESE_00730"/>
<evidence type="ECO:0000256" key="1">
    <source>
        <dbReference type="ARBA" id="ARBA00001400"/>
    </source>
</evidence>
<dbReference type="SUPFAM" id="SSF52141">
    <property type="entry name" value="Uracil-DNA glycosylase-like"/>
    <property type="match status" value="1"/>
</dbReference>
<dbReference type="Pfam" id="PF03167">
    <property type="entry name" value="UDG"/>
    <property type="match status" value="1"/>
</dbReference>
<feature type="compositionally biased region" description="Pro residues" evidence="12">
    <location>
        <begin position="58"/>
        <end position="68"/>
    </location>
</feature>
<evidence type="ECO:0000256" key="6">
    <source>
        <dbReference type="ARBA" id="ARBA00022723"/>
    </source>
</evidence>
<evidence type="ECO:0000256" key="9">
    <source>
        <dbReference type="ARBA" id="ARBA00023004"/>
    </source>
</evidence>
<keyword evidence="8" id="KW-0378">Hydrolase</keyword>
<dbReference type="RefSeq" id="WP_316410867.1">
    <property type="nucleotide sequence ID" value="NZ_AP027081.1"/>
</dbReference>
<dbReference type="Gene3D" id="3.40.470.10">
    <property type="entry name" value="Uracil-DNA glycosylase-like domain"/>
    <property type="match status" value="1"/>
</dbReference>
<evidence type="ECO:0000259" key="13">
    <source>
        <dbReference type="SMART" id="SM00986"/>
    </source>
</evidence>
<evidence type="ECO:0000256" key="10">
    <source>
        <dbReference type="ARBA" id="ARBA00023014"/>
    </source>
</evidence>
<name>A0AA48GT03_9BACT</name>
<evidence type="ECO:0000256" key="7">
    <source>
        <dbReference type="ARBA" id="ARBA00022763"/>
    </source>
</evidence>
<feature type="compositionally biased region" description="Low complexity" evidence="12">
    <location>
        <begin position="35"/>
        <end position="57"/>
    </location>
</feature>
<dbReference type="GO" id="GO:0046872">
    <property type="term" value="F:metal ion binding"/>
    <property type="evidence" value="ECO:0007669"/>
    <property type="project" value="UniProtKB-KW"/>
</dbReference>
<dbReference type="GO" id="GO:0051539">
    <property type="term" value="F:4 iron, 4 sulfur cluster binding"/>
    <property type="evidence" value="ECO:0007669"/>
    <property type="project" value="UniProtKB-KW"/>
</dbReference>
<feature type="region of interest" description="Disordered" evidence="12">
    <location>
        <begin position="28"/>
        <end position="78"/>
    </location>
</feature>
<dbReference type="CDD" id="cd10030">
    <property type="entry name" value="UDG-F4_TTUDGA_SPO1dp_like"/>
    <property type="match status" value="1"/>
</dbReference>
<comment type="catalytic activity">
    <reaction evidence="1">
        <text>Hydrolyzes single-stranded DNA or mismatched double-stranded DNA and polynucleotides, releasing free uracil.</text>
        <dbReference type="EC" id="3.2.2.27"/>
    </reaction>
</comment>
<feature type="domain" description="Uracil-DNA glycosylase-like" evidence="13">
    <location>
        <begin position="109"/>
        <end position="260"/>
    </location>
</feature>
<evidence type="ECO:0000256" key="3">
    <source>
        <dbReference type="ARBA" id="ARBA00012030"/>
    </source>
</evidence>
<evidence type="ECO:0000313" key="15">
    <source>
        <dbReference type="Proteomes" id="UP001228113"/>
    </source>
</evidence>
<protein>
    <recommendedName>
        <fullName evidence="4">Type-4 uracil-DNA glycosylase</fullName>
        <ecNumber evidence="3">3.2.2.27</ecNumber>
    </recommendedName>
</protein>
<dbReference type="NCBIfam" id="TIGR00758">
    <property type="entry name" value="UDG_fam4"/>
    <property type="match status" value="1"/>
</dbReference>
<evidence type="ECO:0000256" key="4">
    <source>
        <dbReference type="ARBA" id="ARBA00019403"/>
    </source>
</evidence>
<comment type="similarity">
    <text evidence="2">Belongs to the uracil-DNA glycosylase (UDG) superfamily. Type 4 (UDGa) family.</text>
</comment>
<dbReference type="SMART" id="SM00987">
    <property type="entry name" value="UreE_C"/>
    <property type="match status" value="1"/>
</dbReference>
<dbReference type="Proteomes" id="UP001228113">
    <property type="component" value="Chromosome"/>
</dbReference>
<dbReference type="InterPro" id="IPR051536">
    <property type="entry name" value="UDG_Type-4/5"/>
</dbReference>
<evidence type="ECO:0000256" key="8">
    <source>
        <dbReference type="ARBA" id="ARBA00022801"/>
    </source>
</evidence>
<proteinExistence type="inferred from homology"/>
<keyword evidence="10" id="KW-0411">Iron-sulfur</keyword>
<dbReference type="PANTHER" id="PTHR33693">
    <property type="entry name" value="TYPE-5 URACIL-DNA GLYCOSYLASE"/>
    <property type="match status" value="1"/>
</dbReference>
<gene>
    <name evidence="14" type="ORF">METESE_00730</name>
</gene>
<dbReference type="InterPro" id="IPR005122">
    <property type="entry name" value="Uracil-DNA_glycosylase-like"/>
</dbReference>
<evidence type="ECO:0000313" key="14">
    <source>
        <dbReference type="EMBL" id="BDU75115.1"/>
    </source>
</evidence>
<dbReference type="EMBL" id="AP027081">
    <property type="protein sequence ID" value="BDU75115.1"/>
    <property type="molecule type" value="Genomic_DNA"/>
</dbReference>
<evidence type="ECO:0000256" key="5">
    <source>
        <dbReference type="ARBA" id="ARBA00022485"/>
    </source>
</evidence>
<dbReference type="GO" id="GO:0004844">
    <property type="term" value="F:uracil DNA N-glycosylase activity"/>
    <property type="evidence" value="ECO:0007669"/>
    <property type="project" value="UniProtKB-EC"/>
</dbReference>
<dbReference type="EC" id="3.2.2.27" evidence="3"/>
<keyword evidence="5" id="KW-0004">4Fe-4S</keyword>
<evidence type="ECO:0000256" key="11">
    <source>
        <dbReference type="ARBA" id="ARBA00023204"/>
    </source>
</evidence>
<dbReference type="PANTHER" id="PTHR33693:SF1">
    <property type="entry name" value="TYPE-4 URACIL-DNA GLYCOSYLASE"/>
    <property type="match status" value="1"/>
</dbReference>
<evidence type="ECO:0000256" key="12">
    <source>
        <dbReference type="SAM" id="MobiDB-lite"/>
    </source>
</evidence>
<organism evidence="14 15">
    <name type="scientific">Mesoterricola sediminis</name>
    <dbReference type="NCBI Taxonomy" id="2927980"/>
    <lineage>
        <taxon>Bacteria</taxon>
        <taxon>Pseudomonadati</taxon>
        <taxon>Acidobacteriota</taxon>
        <taxon>Holophagae</taxon>
        <taxon>Holophagales</taxon>
        <taxon>Holophagaceae</taxon>
        <taxon>Mesoterricola</taxon>
    </lineage>
</organism>
<dbReference type="InterPro" id="IPR036895">
    <property type="entry name" value="Uracil-DNA_glycosylase-like_sf"/>
</dbReference>
<reference evidence="14" key="1">
    <citation type="journal article" date="2023" name="Int. J. Syst. Evol. Microbiol.">
        <title>Mesoterricola silvestris gen. nov., sp. nov., Mesoterricola sediminis sp. nov., Geothrix oryzae sp. nov., Geothrix edaphica sp. nov., Geothrix rubra sp. nov., and Geothrix limicola sp. nov., six novel members of Acidobacteriota isolated from soils.</title>
        <authorList>
            <person name="Itoh H."/>
            <person name="Sugisawa Y."/>
            <person name="Mise K."/>
            <person name="Xu Z."/>
            <person name="Kuniyasu M."/>
            <person name="Ushijima N."/>
            <person name="Kawano K."/>
            <person name="Kobayashi E."/>
            <person name="Shiratori Y."/>
            <person name="Masuda Y."/>
            <person name="Senoo K."/>
        </authorList>
    </citation>
    <scope>NUCLEOTIDE SEQUENCE</scope>
    <source>
        <strain evidence="14">W786</strain>
    </source>
</reference>
<evidence type="ECO:0000256" key="2">
    <source>
        <dbReference type="ARBA" id="ARBA00006521"/>
    </source>
</evidence>
<dbReference type="InterPro" id="IPR005273">
    <property type="entry name" value="Ura-DNA_glyco_family4"/>
</dbReference>
<dbReference type="GO" id="GO:0006281">
    <property type="term" value="P:DNA repair"/>
    <property type="evidence" value="ECO:0007669"/>
    <property type="project" value="UniProtKB-KW"/>
</dbReference>
<keyword evidence="9" id="KW-0408">Iron</keyword>
<dbReference type="SMART" id="SM00986">
    <property type="entry name" value="UDG"/>
    <property type="match status" value="1"/>
</dbReference>
<keyword evidence="6" id="KW-0479">Metal-binding</keyword>
<keyword evidence="7" id="KW-0227">DNA damage</keyword>